<sequence>MSAEHVGSESASASVSSAKAATSREDLNSARSILPPLRESSTNRGQTGGKNKTHNDVTANSRQPTIEEGTGKARNEGGEGSKVVTRENTKTEVQSLGMGKKTATLYLSRTHTMMKGRTSSQALKASSETSNLQKTASRAQTARTSSLSHTTGGRTSAAEEEELLSAVGLRAVQREFTFTGYEIEEDNEPPENKTPDDLDEEERLKRKYCRIYIDSCRKFGVLPVAPVANSIADSHVVLKTRGLGVKGARAIATALVGNKKVKSLDLEDNWIGADGAVSIASMTLGNDCITEINISENRIGTKGIRAICEALAENRTIRKLDVSGSNLFDHDAKYIAMLLESNFCLQELKARNNKFGELGGLYLGPAIANNEFLQVLDLCWNHLRGKGAFAVAAGIGANVALKVIDLSWNGFCSKACKILGDSLLENISLRELDLTRNRINAEGVGGIMKGVQANHTLTALRVGQNPFTPDVATIILRAIVESESSDIRELDLTDIVVEEDFMKLLSDVKKKRLLLVKHGPVIKKGESMMKEGDQISGFTDPVQALYEYMSQKGYRVIDLFKRFDTDRSMSVTRDEFYSGLVQAHVPMTVGQLEDLMEKLDKNKDGQVDLKELMDGEKLFRRKSIRKKLRRQSSEKVIRRQRAGSLPDLNVGSERGKNSTTGLPALAE</sequence>
<dbReference type="Gene3D" id="3.80.10.10">
    <property type="entry name" value="Ribonuclease Inhibitor"/>
    <property type="match status" value="2"/>
</dbReference>
<protein>
    <submittedName>
        <fullName evidence="5">Leucine-rich repeat-containing protein 74B</fullName>
    </submittedName>
</protein>
<dbReference type="InterPro" id="IPR052394">
    <property type="entry name" value="LRR-containing"/>
</dbReference>
<feature type="region of interest" description="Disordered" evidence="2">
    <location>
        <begin position="630"/>
        <end position="667"/>
    </location>
</feature>
<dbReference type="Proteomes" id="UP000694888">
    <property type="component" value="Unplaced"/>
</dbReference>
<evidence type="ECO:0000259" key="3">
    <source>
        <dbReference type="PROSITE" id="PS50222"/>
    </source>
</evidence>
<evidence type="ECO:0000313" key="4">
    <source>
        <dbReference type="Proteomes" id="UP000694888"/>
    </source>
</evidence>
<feature type="region of interest" description="Disordered" evidence="2">
    <location>
        <begin position="116"/>
        <end position="160"/>
    </location>
</feature>
<dbReference type="InterPro" id="IPR001611">
    <property type="entry name" value="Leu-rich_rpt"/>
</dbReference>
<evidence type="ECO:0000313" key="5">
    <source>
        <dbReference type="RefSeq" id="XP_012942856.1"/>
    </source>
</evidence>
<dbReference type="CDD" id="cd00051">
    <property type="entry name" value="EFh"/>
    <property type="match status" value="1"/>
</dbReference>
<dbReference type="SUPFAM" id="SSF47473">
    <property type="entry name" value="EF-hand"/>
    <property type="match status" value="1"/>
</dbReference>
<keyword evidence="1" id="KW-0106">Calcium</keyword>
<name>A0ABM1A8H5_APLCA</name>
<feature type="compositionally biased region" description="Low complexity" evidence="2">
    <location>
        <begin position="1"/>
        <end position="21"/>
    </location>
</feature>
<dbReference type="InterPro" id="IPR002048">
    <property type="entry name" value="EF_hand_dom"/>
</dbReference>
<accession>A0ABM1A8H5</accession>
<dbReference type="GeneID" id="101845644"/>
<dbReference type="SMART" id="SM00368">
    <property type="entry name" value="LRR_RI"/>
    <property type="match status" value="8"/>
</dbReference>
<gene>
    <name evidence="5" type="primary">LOC101845644</name>
</gene>
<dbReference type="Gene3D" id="1.10.238.10">
    <property type="entry name" value="EF-hand"/>
    <property type="match status" value="1"/>
</dbReference>
<feature type="domain" description="EF-hand" evidence="3">
    <location>
        <begin position="555"/>
        <end position="586"/>
    </location>
</feature>
<organism evidence="4 5">
    <name type="scientific">Aplysia californica</name>
    <name type="common">California sea hare</name>
    <dbReference type="NCBI Taxonomy" id="6500"/>
    <lineage>
        <taxon>Eukaryota</taxon>
        <taxon>Metazoa</taxon>
        <taxon>Spiralia</taxon>
        <taxon>Lophotrochozoa</taxon>
        <taxon>Mollusca</taxon>
        <taxon>Gastropoda</taxon>
        <taxon>Heterobranchia</taxon>
        <taxon>Euthyneura</taxon>
        <taxon>Tectipleura</taxon>
        <taxon>Aplysiida</taxon>
        <taxon>Aplysioidea</taxon>
        <taxon>Aplysiidae</taxon>
        <taxon>Aplysia</taxon>
    </lineage>
</organism>
<dbReference type="InterPro" id="IPR018247">
    <property type="entry name" value="EF_Hand_1_Ca_BS"/>
</dbReference>
<feature type="compositionally biased region" description="Basic and acidic residues" evidence="2">
    <location>
        <begin position="69"/>
        <end position="90"/>
    </location>
</feature>
<evidence type="ECO:0000256" key="2">
    <source>
        <dbReference type="SAM" id="MobiDB-lite"/>
    </source>
</evidence>
<feature type="compositionally biased region" description="Polar residues" evidence="2">
    <location>
        <begin position="116"/>
        <end position="154"/>
    </location>
</feature>
<dbReference type="PANTHER" id="PTHR24114">
    <property type="entry name" value="LEUCINE RICH REPEAT FAMILY PROTEIN"/>
    <property type="match status" value="1"/>
</dbReference>
<proteinExistence type="predicted"/>
<keyword evidence="4" id="KW-1185">Reference proteome</keyword>
<dbReference type="InterPro" id="IPR011992">
    <property type="entry name" value="EF-hand-dom_pair"/>
</dbReference>
<reference evidence="5" key="1">
    <citation type="submission" date="2025-08" db="UniProtKB">
        <authorList>
            <consortium name="RefSeq"/>
        </authorList>
    </citation>
    <scope>IDENTIFICATION</scope>
</reference>
<feature type="domain" description="EF-hand" evidence="3">
    <location>
        <begin position="587"/>
        <end position="622"/>
    </location>
</feature>
<dbReference type="PROSITE" id="PS50222">
    <property type="entry name" value="EF_HAND_2"/>
    <property type="match status" value="2"/>
</dbReference>
<dbReference type="RefSeq" id="XP_012942856.1">
    <property type="nucleotide sequence ID" value="XM_013087402.2"/>
</dbReference>
<feature type="region of interest" description="Disordered" evidence="2">
    <location>
        <begin position="1"/>
        <end position="95"/>
    </location>
</feature>
<dbReference type="SUPFAM" id="SSF52047">
    <property type="entry name" value="RNI-like"/>
    <property type="match status" value="1"/>
</dbReference>
<dbReference type="Pfam" id="PF13516">
    <property type="entry name" value="LRR_6"/>
    <property type="match status" value="4"/>
</dbReference>
<dbReference type="PROSITE" id="PS00018">
    <property type="entry name" value="EF_HAND_1"/>
    <property type="match status" value="1"/>
</dbReference>
<dbReference type="PANTHER" id="PTHR24114:SF50">
    <property type="entry name" value="RNI-LIKE PROTEIN"/>
    <property type="match status" value="1"/>
</dbReference>
<evidence type="ECO:0000256" key="1">
    <source>
        <dbReference type="ARBA" id="ARBA00022837"/>
    </source>
</evidence>
<dbReference type="InterPro" id="IPR032675">
    <property type="entry name" value="LRR_dom_sf"/>
</dbReference>
<dbReference type="SMART" id="SM00054">
    <property type="entry name" value="EFh"/>
    <property type="match status" value="2"/>
</dbReference>
<dbReference type="Pfam" id="PF13499">
    <property type="entry name" value="EF-hand_7"/>
    <property type="match status" value="1"/>
</dbReference>